<dbReference type="Proteomes" id="UP000827092">
    <property type="component" value="Unassembled WGS sequence"/>
</dbReference>
<sequence>MDQHCRSQVAFLWVVLIATNLAKGYGEIEYFTSNKDNTVMKKGVANLLLDELNTETSQEYINFINEKYEYLKWPNHQVPYKISRKLPKGLRKLIFEAIKTWNEAFADCLPWVRRKTTRDYVLFKKSDFMCHSEVGRMYGRQPIFLAQDICGKVGSILHEMAHAVGLTHEHNRPDRNKYISINFLNIPAHWRLQYKIDEGSVNQELGPYDYYSLMHYKYESPDRLMPAFEVLNKNVNTTLIGHATGFSDIDKLKIKRLYCPEKIGNNV</sequence>
<feature type="binding site" evidence="3">
    <location>
        <position position="158"/>
    </location>
    <ligand>
        <name>Zn(2+)</name>
        <dbReference type="ChEBI" id="CHEBI:29105"/>
        <note>catalytic</note>
    </ligand>
</feature>
<dbReference type="InterPro" id="IPR001506">
    <property type="entry name" value="Peptidase_M12A"/>
</dbReference>
<dbReference type="Gene3D" id="3.40.390.10">
    <property type="entry name" value="Collagenase (Catalytic Domain)"/>
    <property type="match status" value="1"/>
</dbReference>
<dbReference type="PANTHER" id="PTHR10127">
    <property type="entry name" value="DISCOIDIN, CUB, EGF, LAMININ , AND ZINC METALLOPROTEASE DOMAIN CONTAINING"/>
    <property type="match status" value="1"/>
</dbReference>
<name>A0AAV6U2G4_9ARAC</name>
<dbReference type="GO" id="GO:0004222">
    <property type="term" value="F:metalloendopeptidase activity"/>
    <property type="evidence" value="ECO:0007669"/>
    <property type="project" value="UniProtKB-UniRule"/>
</dbReference>
<keyword evidence="7" id="KW-1185">Reference proteome</keyword>
<feature type="active site" evidence="3">
    <location>
        <position position="159"/>
    </location>
</feature>
<feature type="binding site" evidence="3">
    <location>
        <position position="162"/>
    </location>
    <ligand>
        <name>Zn(2+)</name>
        <dbReference type="ChEBI" id="CHEBI:29105"/>
        <note>catalytic</note>
    </ligand>
</feature>
<dbReference type="SUPFAM" id="SSF55486">
    <property type="entry name" value="Metalloproteases ('zincins'), catalytic domain"/>
    <property type="match status" value="1"/>
</dbReference>
<dbReference type="Pfam" id="PF01400">
    <property type="entry name" value="Astacin"/>
    <property type="match status" value="1"/>
</dbReference>
<keyword evidence="3 4" id="KW-0479">Metal-binding</keyword>
<comment type="function">
    <text evidence="2">Zinc metalloprotease. Provoques deadhesion of endothelial cells from cell cultures, and also degradation of fibronectin, fibrinogen and gelatin in vitro. Its role in the venom is not fully understood but it might act as a spreading factor that facilitates diffusion of other venom toxins. Alternatively, it might be involved in the proteolytic processing of other venom toxins or it might play a role in extra-oral digestion of prey.</text>
</comment>
<organism evidence="6 7">
    <name type="scientific">Oedothorax gibbosus</name>
    <dbReference type="NCBI Taxonomy" id="931172"/>
    <lineage>
        <taxon>Eukaryota</taxon>
        <taxon>Metazoa</taxon>
        <taxon>Ecdysozoa</taxon>
        <taxon>Arthropoda</taxon>
        <taxon>Chelicerata</taxon>
        <taxon>Arachnida</taxon>
        <taxon>Araneae</taxon>
        <taxon>Araneomorphae</taxon>
        <taxon>Entelegynae</taxon>
        <taxon>Araneoidea</taxon>
        <taxon>Linyphiidae</taxon>
        <taxon>Erigoninae</taxon>
        <taxon>Oedothorax</taxon>
    </lineage>
</organism>
<dbReference type="PROSITE" id="PS51864">
    <property type="entry name" value="ASTACIN"/>
    <property type="match status" value="1"/>
</dbReference>
<dbReference type="InterPro" id="IPR024079">
    <property type="entry name" value="MetalloPept_cat_dom_sf"/>
</dbReference>
<accession>A0AAV6U2G4</accession>
<dbReference type="InterPro" id="IPR006026">
    <property type="entry name" value="Peptidase_Metallo"/>
</dbReference>
<dbReference type="PRINTS" id="PR00480">
    <property type="entry name" value="ASTACIN"/>
</dbReference>
<protein>
    <recommendedName>
        <fullName evidence="4">Metalloendopeptidase</fullName>
        <ecNumber evidence="4">3.4.24.-</ecNumber>
    </recommendedName>
</protein>
<dbReference type="AlphaFoldDB" id="A0AAV6U2G4"/>
<evidence type="ECO:0000256" key="4">
    <source>
        <dbReference type="RuleBase" id="RU361183"/>
    </source>
</evidence>
<keyword evidence="3 4" id="KW-0862">Zinc</keyword>
<gene>
    <name evidence="6" type="ORF">JTE90_010350</name>
</gene>
<proteinExistence type="predicted"/>
<comment type="caution">
    <text evidence="6">The sequence shown here is derived from an EMBL/GenBank/DDBJ whole genome shotgun (WGS) entry which is preliminary data.</text>
</comment>
<comment type="cofactor">
    <cofactor evidence="3 4">
        <name>Zn(2+)</name>
        <dbReference type="ChEBI" id="CHEBI:29105"/>
    </cofactor>
    <text evidence="3 4">Binds 1 zinc ion per subunit.</text>
</comment>
<evidence type="ECO:0000313" key="6">
    <source>
        <dbReference type="EMBL" id="KAG8177774.1"/>
    </source>
</evidence>
<evidence type="ECO:0000313" key="7">
    <source>
        <dbReference type="Proteomes" id="UP000827092"/>
    </source>
</evidence>
<evidence type="ECO:0000256" key="2">
    <source>
        <dbReference type="ARBA" id="ARBA00025529"/>
    </source>
</evidence>
<comment type="caution">
    <text evidence="3">Lacks conserved residue(s) required for the propagation of feature annotation.</text>
</comment>
<dbReference type="PANTHER" id="PTHR10127:SF850">
    <property type="entry name" value="METALLOENDOPEPTIDASE"/>
    <property type="match status" value="1"/>
</dbReference>
<feature type="domain" description="Peptidase M12A" evidence="5">
    <location>
        <begin position="62"/>
        <end position="260"/>
    </location>
</feature>
<dbReference type="SMART" id="SM00235">
    <property type="entry name" value="ZnMc"/>
    <property type="match status" value="1"/>
</dbReference>
<feature type="signal peptide" evidence="4">
    <location>
        <begin position="1"/>
        <end position="24"/>
    </location>
</feature>
<keyword evidence="3 4" id="KW-0645">Protease</keyword>
<keyword evidence="3 4" id="KW-0482">Metalloprotease</keyword>
<dbReference type="GO" id="GO:0008270">
    <property type="term" value="F:zinc ion binding"/>
    <property type="evidence" value="ECO:0007669"/>
    <property type="project" value="UniProtKB-UniRule"/>
</dbReference>
<keyword evidence="3 4" id="KW-0378">Hydrolase</keyword>
<evidence type="ECO:0000256" key="1">
    <source>
        <dbReference type="ARBA" id="ARBA00011245"/>
    </source>
</evidence>
<comment type="subunit">
    <text evidence="1">Monomer.</text>
</comment>
<evidence type="ECO:0000259" key="5">
    <source>
        <dbReference type="PROSITE" id="PS51864"/>
    </source>
</evidence>
<keyword evidence="4" id="KW-0732">Signal</keyword>
<feature type="chain" id="PRO_5043095482" description="Metalloendopeptidase" evidence="4">
    <location>
        <begin position="25"/>
        <end position="267"/>
    </location>
</feature>
<dbReference type="EC" id="3.4.24.-" evidence="4"/>
<dbReference type="EMBL" id="JAFNEN010000751">
    <property type="protein sequence ID" value="KAG8177774.1"/>
    <property type="molecule type" value="Genomic_DNA"/>
</dbReference>
<reference evidence="6 7" key="1">
    <citation type="journal article" date="2022" name="Nat. Ecol. Evol.">
        <title>A masculinizing supergene underlies an exaggerated male reproductive morph in a spider.</title>
        <authorList>
            <person name="Hendrickx F."/>
            <person name="De Corte Z."/>
            <person name="Sonet G."/>
            <person name="Van Belleghem S.M."/>
            <person name="Kostlbacher S."/>
            <person name="Vangestel C."/>
        </authorList>
    </citation>
    <scope>NUCLEOTIDE SEQUENCE [LARGE SCALE GENOMIC DNA]</scope>
    <source>
        <strain evidence="6">W744_W776</strain>
    </source>
</reference>
<evidence type="ECO:0000256" key="3">
    <source>
        <dbReference type="PROSITE-ProRule" id="PRU01211"/>
    </source>
</evidence>
<feature type="binding site" evidence="3">
    <location>
        <position position="168"/>
    </location>
    <ligand>
        <name>Zn(2+)</name>
        <dbReference type="ChEBI" id="CHEBI:29105"/>
        <note>catalytic</note>
    </ligand>
</feature>
<dbReference type="GO" id="GO:0006508">
    <property type="term" value="P:proteolysis"/>
    <property type="evidence" value="ECO:0007669"/>
    <property type="project" value="UniProtKB-KW"/>
</dbReference>